<dbReference type="Proteomes" id="UP000652219">
    <property type="component" value="Unassembled WGS sequence"/>
</dbReference>
<feature type="region of interest" description="Disordered" evidence="1">
    <location>
        <begin position="20"/>
        <end position="48"/>
    </location>
</feature>
<evidence type="ECO:0000256" key="1">
    <source>
        <dbReference type="SAM" id="MobiDB-lite"/>
    </source>
</evidence>
<gene>
    <name evidence="2" type="ORF">CSOJ01_06053</name>
</gene>
<organism evidence="2 3">
    <name type="scientific">Colletotrichum sojae</name>
    <dbReference type="NCBI Taxonomy" id="2175907"/>
    <lineage>
        <taxon>Eukaryota</taxon>
        <taxon>Fungi</taxon>
        <taxon>Dikarya</taxon>
        <taxon>Ascomycota</taxon>
        <taxon>Pezizomycotina</taxon>
        <taxon>Sordariomycetes</taxon>
        <taxon>Hypocreomycetidae</taxon>
        <taxon>Glomerellales</taxon>
        <taxon>Glomerellaceae</taxon>
        <taxon>Colletotrichum</taxon>
        <taxon>Colletotrichum orchidearum species complex</taxon>
    </lineage>
</organism>
<accession>A0A8H6JDE4</accession>
<dbReference type="AlphaFoldDB" id="A0A8H6JDE4"/>
<sequence>MAMPAGKSQSNCRTRHRLRSDGSFAMGNGQPGSSVRLPRLPSATTANEKSSRLLGNYRSFFHAKTGQPAEAAVAFRMTRCYVPTLIGMEGANHAFPQIVTEAKSKMAHREGAHQHFNHLGAMAPGNATASLRQPANDFMLQVEPVSRAKIGGDPELLPLSCGGGGTPAGRSFRVSHFPVSVPGPTAPVHRT</sequence>
<keyword evidence="3" id="KW-1185">Reference proteome</keyword>
<evidence type="ECO:0000313" key="2">
    <source>
        <dbReference type="EMBL" id="KAF6810838.1"/>
    </source>
</evidence>
<dbReference type="EMBL" id="WIGN01000081">
    <property type="protein sequence ID" value="KAF6810838.1"/>
    <property type="molecule type" value="Genomic_DNA"/>
</dbReference>
<protein>
    <submittedName>
        <fullName evidence="2">Uncharacterized protein</fullName>
    </submittedName>
</protein>
<name>A0A8H6JDE4_9PEZI</name>
<proteinExistence type="predicted"/>
<comment type="caution">
    <text evidence="2">The sequence shown here is derived from an EMBL/GenBank/DDBJ whole genome shotgun (WGS) entry which is preliminary data.</text>
</comment>
<reference evidence="2 3" key="1">
    <citation type="journal article" date="2020" name="Phytopathology">
        <title>Genome Sequence Resources of Colletotrichum truncatum, C. plurivorum, C. musicola, and C. sojae: Four Species Pathogenic to Soybean (Glycine max).</title>
        <authorList>
            <person name="Rogerio F."/>
            <person name="Boufleur T.R."/>
            <person name="Ciampi-Guillardi M."/>
            <person name="Sukno S.A."/>
            <person name="Thon M.R."/>
            <person name="Massola Junior N.S."/>
            <person name="Baroncelli R."/>
        </authorList>
    </citation>
    <scope>NUCLEOTIDE SEQUENCE [LARGE SCALE GENOMIC DNA]</scope>
    <source>
        <strain evidence="2 3">LFN0009</strain>
    </source>
</reference>
<evidence type="ECO:0000313" key="3">
    <source>
        <dbReference type="Proteomes" id="UP000652219"/>
    </source>
</evidence>